<dbReference type="InterPro" id="IPR003609">
    <property type="entry name" value="Pan_app"/>
</dbReference>
<dbReference type="RefSeq" id="XP_009049576.1">
    <property type="nucleotide sequence ID" value="XM_009051328.1"/>
</dbReference>
<reference evidence="3 4" key="1">
    <citation type="journal article" date="2013" name="Nature">
        <title>Insights into bilaterian evolution from three spiralian genomes.</title>
        <authorList>
            <person name="Simakov O."/>
            <person name="Marletaz F."/>
            <person name="Cho S.J."/>
            <person name="Edsinger-Gonzales E."/>
            <person name="Havlak P."/>
            <person name="Hellsten U."/>
            <person name="Kuo D.H."/>
            <person name="Larsson T."/>
            <person name="Lv J."/>
            <person name="Arendt D."/>
            <person name="Savage R."/>
            <person name="Osoegawa K."/>
            <person name="de Jong P."/>
            <person name="Grimwood J."/>
            <person name="Chapman J.A."/>
            <person name="Shapiro H."/>
            <person name="Aerts A."/>
            <person name="Otillar R.P."/>
            <person name="Terry A.Y."/>
            <person name="Boore J.L."/>
            <person name="Grigoriev I.V."/>
            <person name="Lindberg D.R."/>
            <person name="Seaver E.C."/>
            <person name="Weisblat D.A."/>
            <person name="Putnam N.H."/>
            <person name="Rokhsar D.S."/>
        </authorList>
    </citation>
    <scope>NUCLEOTIDE SEQUENCE [LARGE SCALE GENOMIC DNA]</scope>
</reference>
<dbReference type="HOGENOM" id="CLU_1043110_0_0_1"/>
<keyword evidence="1" id="KW-0812">Transmembrane</keyword>
<evidence type="ECO:0000313" key="3">
    <source>
        <dbReference type="EMBL" id="ESO99717.1"/>
    </source>
</evidence>
<dbReference type="KEGG" id="lgi:LOTGIDRAFT_173555"/>
<evidence type="ECO:0000256" key="1">
    <source>
        <dbReference type="SAM" id="Phobius"/>
    </source>
</evidence>
<dbReference type="AlphaFoldDB" id="V4AR41"/>
<gene>
    <name evidence="3" type="ORF">LOTGIDRAFT_173555</name>
</gene>
<evidence type="ECO:0000259" key="2">
    <source>
        <dbReference type="Pfam" id="PF00024"/>
    </source>
</evidence>
<proteinExistence type="predicted"/>
<accession>V4AR41</accession>
<organism evidence="3 4">
    <name type="scientific">Lottia gigantea</name>
    <name type="common">Giant owl limpet</name>
    <dbReference type="NCBI Taxonomy" id="225164"/>
    <lineage>
        <taxon>Eukaryota</taxon>
        <taxon>Metazoa</taxon>
        <taxon>Spiralia</taxon>
        <taxon>Lophotrochozoa</taxon>
        <taxon>Mollusca</taxon>
        <taxon>Gastropoda</taxon>
        <taxon>Patellogastropoda</taxon>
        <taxon>Lottioidea</taxon>
        <taxon>Lottiidae</taxon>
        <taxon>Lottia</taxon>
    </lineage>
</organism>
<dbReference type="CTD" id="20242425"/>
<protein>
    <recommendedName>
        <fullName evidence="2">Apple domain-containing protein</fullName>
    </recommendedName>
</protein>
<feature type="transmembrane region" description="Helical" evidence="1">
    <location>
        <begin position="31"/>
        <end position="49"/>
    </location>
</feature>
<dbReference type="Pfam" id="PF00024">
    <property type="entry name" value="PAN_1"/>
    <property type="match status" value="1"/>
</dbReference>
<keyword evidence="1" id="KW-1133">Transmembrane helix</keyword>
<evidence type="ECO:0000313" key="4">
    <source>
        <dbReference type="Proteomes" id="UP000030746"/>
    </source>
</evidence>
<feature type="domain" description="Apple" evidence="2">
    <location>
        <begin position="186"/>
        <end position="248"/>
    </location>
</feature>
<dbReference type="GeneID" id="20242425"/>
<sequence length="267" mass="30563">MRLTVQLKSFLPNNNLIYIWVTMKPSYRNQIMVPTILGSVFLAVFLYHLPKTLGYDMELKRAGFWKFQDVSRVKFTTLEVKTKLNIFFAFFNENERLYWIIIRTDGWKWNSGTTNPASTQLSSTEFTKYWFSWNGTDVQFGLGQVPGVNVLGTKTGISDTVQFKYTSISITFPNNATIRFPDSTVYQAYPGATLSSPTSVLTTSTVMACGFKCLSRPMCYAFNYRVSEFNESNCQLHGTKASLKPGNIMPTPFSSSPNTEWNYYFRM</sequence>
<dbReference type="Proteomes" id="UP000030746">
    <property type="component" value="Unassembled WGS sequence"/>
</dbReference>
<keyword evidence="1" id="KW-0472">Membrane</keyword>
<name>V4AR41_LOTGI</name>
<dbReference type="EMBL" id="KB200938">
    <property type="protein sequence ID" value="ESO99717.1"/>
    <property type="molecule type" value="Genomic_DNA"/>
</dbReference>
<keyword evidence="4" id="KW-1185">Reference proteome</keyword>